<dbReference type="GO" id="GO:0046872">
    <property type="term" value="F:metal ion binding"/>
    <property type="evidence" value="ECO:0007669"/>
    <property type="project" value="UniProtKB-KW"/>
</dbReference>
<accession>A0A1L0C3M5</accession>
<keyword evidence="1" id="KW-0479">Metal-binding</keyword>
<dbReference type="SUPFAM" id="SSF51197">
    <property type="entry name" value="Clavaminate synthase-like"/>
    <property type="match status" value="1"/>
</dbReference>
<proteinExistence type="inferred from homology"/>
<dbReference type="STRING" id="45354.A0A1L0C3M5"/>
<keyword evidence="4" id="KW-1185">Reference proteome</keyword>
<dbReference type="PROSITE" id="PS51471">
    <property type="entry name" value="FE2OG_OXY"/>
    <property type="match status" value="1"/>
</dbReference>
<dbReference type="InterPro" id="IPR026992">
    <property type="entry name" value="DIOX_N"/>
</dbReference>
<evidence type="ECO:0000313" key="4">
    <source>
        <dbReference type="Proteomes" id="UP000182334"/>
    </source>
</evidence>
<name>A0A1L0C3M5_9ASCO</name>
<dbReference type="GO" id="GO:0044283">
    <property type="term" value="P:small molecule biosynthetic process"/>
    <property type="evidence" value="ECO:0007669"/>
    <property type="project" value="UniProtKB-ARBA"/>
</dbReference>
<dbReference type="Gene3D" id="2.60.120.330">
    <property type="entry name" value="B-lactam Antibiotic, Isopenicillin N Synthase, Chain"/>
    <property type="match status" value="1"/>
</dbReference>
<dbReference type="InterPro" id="IPR027443">
    <property type="entry name" value="IPNS-like_sf"/>
</dbReference>
<dbReference type="PRINTS" id="PR00682">
    <property type="entry name" value="IPNSYNTHASE"/>
</dbReference>
<dbReference type="Pfam" id="PF14226">
    <property type="entry name" value="DIOX_N"/>
    <property type="match status" value="1"/>
</dbReference>
<protein>
    <submittedName>
        <fullName evidence="3">CIC11C00000000364</fullName>
    </submittedName>
</protein>
<evidence type="ECO:0000256" key="1">
    <source>
        <dbReference type="RuleBase" id="RU003682"/>
    </source>
</evidence>
<dbReference type="InterPro" id="IPR005123">
    <property type="entry name" value="Oxoglu/Fe-dep_dioxygenase_dom"/>
</dbReference>
<dbReference type="EMBL" id="LT635762">
    <property type="protein sequence ID" value="SGZ58107.1"/>
    <property type="molecule type" value="Genomic_DNA"/>
</dbReference>
<feature type="domain" description="Fe2OG dioxygenase" evidence="2">
    <location>
        <begin position="186"/>
        <end position="299"/>
    </location>
</feature>
<organism evidence="3 4">
    <name type="scientific">Sungouiella intermedia</name>
    <dbReference type="NCBI Taxonomy" id="45354"/>
    <lineage>
        <taxon>Eukaryota</taxon>
        <taxon>Fungi</taxon>
        <taxon>Dikarya</taxon>
        <taxon>Ascomycota</taxon>
        <taxon>Saccharomycotina</taxon>
        <taxon>Pichiomycetes</taxon>
        <taxon>Metschnikowiaceae</taxon>
        <taxon>Sungouiella</taxon>
    </lineage>
</organism>
<dbReference type="PANTHER" id="PTHR47990">
    <property type="entry name" value="2-OXOGLUTARATE (2OG) AND FE(II)-DEPENDENT OXYGENASE SUPERFAMILY PROTEIN-RELATED"/>
    <property type="match status" value="1"/>
</dbReference>
<dbReference type="Pfam" id="PF03171">
    <property type="entry name" value="2OG-FeII_Oxy"/>
    <property type="match status" value="1"/>
</dbReference>
<keyword evidence="1" id="KW-0560">Oxidoreductase</keyword>
<dbReference type="InterPro" id="IPR050231">
    <property type="entry name" value="Iron_ascorbate_oxido_reductase"/>
</dbReference>
<evidence type="ECO:0000259" key="2">
    <source>
        <dbReference type="PROSITE" id="PS51471"/>
    </source>
</evidence>
<dbReference type="InterPro" id="IPR044861">
    <property type="entry name" value="IPNS-like_FE2OG_OXY"/>
</dbReference>
<evidence type="ECO:0000313" key="3">
    <source>
        <dbReference type="EMBL" id="SGZ58107.1"/>
    </source>
</evidence>
<dbReference type="Proteomes" id="UP000182334">
    <property type="component" value="Chromosome VII"/>
</dbReference>
<dbReference type="AlphaFoldDB" id="A0A1L0C3M5"/>
<dbReference type="GO" id="GO:0016491">
    <property type="term" value="F:oxidoreductase activity"/>
    <property type="evidence" value="ECO:0007669"/>
    <property type="project" value="UniProtKB-KW"/>
</dbReference>
<sequence>MTIPTEFPQGQFSVPVIDFKYFLNGSPDERLKTAKEMVRVMREVGFMYVINHGISESDQKRMFEWSEAFFKLTDEQKLKCEHPPNGAHHRGWSLVGKEKVVQMVFDKDQVEDLRKIPDVKESFECGNENQKVFYNIWPDENDIYGFREYCQYYFKICNATSKHLLRAIALGMGLEEEFFLPYHSASGNQLRLLHYPPTDEKSLKDGKAERIAAHTDFGTLTMLLQDTCGGLEVEDPHNKGTYVAAPCIPGSLVVNTGDFLMRWSNDELVSTLHRVRAPPIDSSTGVSKVRYSIPYFVSADDNMVVDCLPGTFSDSKPKKYSPITAGEYLAMRLNATY</sequence>
<reference evidence="3 4" key="1">
    <citation type="submission" date="2016-10" db="EMBL/GenBank/DDBJ databases">
        <authorList>
            <person name="de Groot N.N."/>
        </authorList>
    </citation>
    <scope>NUCLEOTIDE SEQUENCE [LARGE SCALE GENOMIC DNA]</scope>
    <source>
        <strain evidence="3 4">CBS 141442</strain>
    </source>
</reference>
<gene>
    <name evidence="3" type="ORF">SAMEA4029010_CIC11G00000000364</name>
</gene>
<comment type="similarity">
    <text evidence="1">Belongs to the iron/ascorbate-dependent oxidoreductase family.</text>
</comment>
<keyword evidence="1" id="KW-0408">Iron</keyword>
<dbReference type="OrthoDB" id="288590at2759"/>